<dbReference type="Proteomes" id="UP000518266">
    <property type="component" value="Unassembled WGS sequence"/>
</dbReference>
<protein>
    <submittedName>
        <fullName evidence="2">Uncharacterized protein</fullName>
    </submittedName>
</protein>
<evidence type="ECO:0000256" key="1">
    <source>
        <dbReference type="SAM" id="MobiDB-lite"/>
    </source>
</evidence>
<feature type="region of interest" description="Disordered" evidence="1">
    <location>
        <begin position="1"/>
        <end position="49"/>
    </location>
</feature>
<proteinExistence type="predicted"/>
<reference evidence="2 3" key="1">
    <citation type="submission" date="2020-03" db="EMBL/GenBank/DDBJ databases">
        <title>Dissostichus mawsoni Genome sequencing and assembly.</title>
        <authorList>
            <person name="Park H."/>
        </authorList>
    </citation>
    <scope>NUCLEOTIDE SEQUENCE [LARGE SCALE GENOMIC DNA]</scope>
    <source>
        <strain evidence="2">DM0001</strain>
        <tissue evidence="2">Muscle</tissue>
    </source>
</reference>
<gene>
    <name evidence="2" type="ORF">F7725_016485</name>
</gene>
<organism evidence="2 3">
    <name type="scientific">Dissostichus mawsoni</name>
    <name type="common">Antarctic cod</name>
    <dbReference type="NCBI Taxonomy" id="36200"/>
    <lineage>
        <taxon>Eukaryota</taxon>
        <taxon>Metazoa</taxon>
        <taxon>Chordata</taxon>
        <taxon>Craniata</taxon>
        <taxon>Vertebrata</taxon>
        <taxon>Euteleostomi</taxon>
        <taxon>Actinopterygii</taxon>
        <taxon>Neopterygii</taxon>
        <taxon>Teleostei</taxon>
        <taxon>Neoteleostei</taxon>
        <taxon>Acanthomorphata</taxon>
        <taxon>Eupercaria</taxon>
        <taxon>Perciformes</taxon>
        <taxon>Notothenioidei</taxon>
        <taxon>Nototheniidae</taxon>
        <taxon>Dissostichus</taxon>
    </lineage>
</organism>
<comment type="caution">
    <text evidence="2">The sequence shown here is derived from an EMBL/GenBank/DDBJ whole genome shotgun (WGS) entry which is preliminary data.</text>
</comment>
<evidence type="ECO:0000313" key="2">
    <source>
        <dbReference type="EMBL" id="KAF3855762.1"/>
    </source>
</evidence>
<accession>A0A7J5Z1R4</accession>
<feature type="region of interest" description="Disordered" evidence="1">
    <location>
        <begin position="81"/>
        <end position="103"/>
    </location>
</feature>
<name>A0A7J5Z1R4_DISMA</name>
<keyword evidence="3" id="KW-1185">Reference proteome</keyword>
<evidence type="ECO:0000313" key="3">
    <source>
        <dbReference type="Proteomes" id="UP000518266"/>
    </source>
</evidence>
<dbReference type="EMBL" id="JAAKFY010000006">
    <property type="protein sequence ID" value="KAF3855762.1"/>
    <property type="molecule type" value="Genomic_DNA"/>
</dbReference>
<feature type="compositionally biased region" description="Polar residues" evidence="1">
    <location>
        <begin position="32"/>
        <end position="43"/>
    </location>
</feature>
<sequence length="103" mass="10646">MGSSRLWSPAGIRRTANRSEREHTMNGPPATEASTAVVRQSTGRHGVRAGFPGLVCKLEPALADVTGAIADAAPLRRTAVSTGLHLSDSITTSSPRANGDEPG</sequence>
<dbReference type="AlphaFoldDB" id="A0A7J5Z1R4"/>